<evidence type="ECO:0000313" key="8">
    <source>
        <dbReference type="Proteomes" id="UP000056255"/>
    </source>
</evidence>
<reference evidence="6 8" key="3">
    <citation type="submission" date="2015-07" db="EMBL/GenBank/DDBJ databases">
        <title>Physiological, transcriptional responses and genome re-sequencing of acid resistant extremely thermoacidophilic Metallosphaera sedula SARC-M1.</title>
        <authorList>
            <person name="Ai C."/>
            <person name="McCarthy S."/>
            <person name="Eckrich V."/>
            <person name="Rudrappa D."/>
            <person name="Qiu G."/>
            <person name="Blum P."/>
        </authorList>
    </citation>
    <scope>NUCLEOTIDE SEQUENCE [LARGE SCALE GENOMIC DNA]</scope>
    <source>
        <strain evidence="6 8">SARC-M1</strain>
    </source>
</reference>
<dbReference type="Proteomes" id="UP000062398">
    <property type="component" value="Chromosome"/>
</dbReference>
<dbReference type="SUPFAM" id="SSF55961">
    <property type="entry name" value="Bet v1-like"/>
    <property type="match status" value="1"/>
</dbReference>
<dbReference type="PATRIC" id="fig|43687.5.peg.1367"/>
<evidence type="ECO:0000313" key="6">
    <source>
        <dbReference type="EMBL" id="AKV83252.1"/>
    </source>
</evidence>
<evidence type="ECO:0000313" key="12">
    <source>
        <dbReference type="Proteomes" id="UP000068832"/>
    </source>
</evidence>
<dbReference type="Pfam" id="PF11485">
    <property type="entry name" value="STK_08120-like"/>
    <property type="match status" value="1"/>
</dbReference>
<dbReference type="EMBL" id="CP012175">
    <property type="protein sequence ID" value="AKV81011.1"/>
    <property type="molecule type" value="Genomic_DNA"/>
</dbReference>
<evidence type="ECO:0000313" key="10">
    <source>
        <dbReference type="Proteomes" id="UP000062398"/>
    </source>
</evidence>
<dbReference type="InterPro" id="IPR023393">
    <property type="entry name" value="START-like_dom_sf"/>
</dbReference>
<accession>A0A088E4M8</accession>
<dbReference type="AlphaFoldDB" id="A0A088E4M8"/>
<protein>
    <recommendedName>
        <fullName evidence="13">DUF3211 domain-containing protein</fullName>
    </recommendedName>
</protein>
<evidence type="ECO:0000313" key="1">
    <source>
        <dbReference type="EMBL" id="AIM27399.1"/>
    </source>
</evidence>
<evidence type="ECO:0000313" key="7">
    <source>
        <dbReference type="Proteomes" id="UP000029084"/>
    </source>
</evidence>
<evidence type="ECO:0000313" key="3">
    <source>
        <dbReference type="EMBL" id="AKV76514.1"/>
    </source>
</evidence>
<reference evidence="9 10" key="2">
    <citation type="journal article" date="2015" name="Genome Announc.">
        <title>Complete Genome Sequences of Evolved Arsenate-Resistant Metallosphaera sedula Strains.</title>
        <authorList>
            <person name="Ai C."/>
            <person name="McCarthy S."/>
            <person name="Schackwitz W."/>
            <person name="Martin J."/>
            <person name="Lipzen A."/>
            <person name="Blum P."/>
        </authorList>
    </citation>
    <scope>NUCLEOTIDE SEQUENCE [LARGE SCALE GENOMIC DNA]</scope>
    <source>
        <strain evidence="4 10">ARS120-1</strain>
        <strain evidence="5 9">ARS120-2</strain>
        <strain evidence="2 12">ARS50-1</strain>
        <strain evidence="3 11">ARS50-2</strain>
    </source>
</reference>
<dbReference type="OrthoDB" id="34680at2157"/>
<dbReference type="RefSeq" id="WP_012021201.1">
    <property type="nucleotide sequence ID" value="NZ_AP019770.1"/>
</dbReference>
<organism evidence="1 7">
    <name type="scientific">Metallosphaera sedula</name>
    <dbReference type="NCBI Taxonomy" id="43687"/>
    <lineage>
        <taxon>Archaea</taxon>
        <taxon>Thermoproteota</taxon>
        <taxon>Thermoprotei</taxon>
        <taxon>Sulfolobales</taxon>
        <taxon>Sulfolobaceae</taxon>
        <taxon>Metallosphaera</taxon>
    </lineage>
</organism>
<proteinExistence type="predicted"/>
<dbReference type="EMBL" id="CP012174">
    <property type="protein sequence ID" value="AKV78766.1"/>
    <property type="molecule type" value="Genomic_DNA"/>
</dbReference>
<dbReference type="EMBL" id="CP008822">
    <property type="protein sequence ID" value="AIM27399.1"/>
    <property type="molecule type" value="Genomic_DNA"/>
</dbReference>
<evidence type="ECO:0000313" key="11">
    <source>
        <dbReference type="Proteomes" id="UP000062475"/>
    </source>
</evidence>
<dbReference type="EMBL" id="CP012173">
    <property type="protein sequence ID" value="AKV76514.1"/>
    <property type="molecule type" value="Genomic_DNA"/>
</dbReference>
<dbReference type="Proteomes" id="UP000068832">
    <property type="component" value="Chromosome"/>
</dbReference>
<dbReference type="EMBL" id="CP012176">
    <property type="protein sequence ID" value="AKV83252.1"/>
    <property type="molecule type" value="Genomic_DNA"/>
</dbReference>
<evidence type="ECO:0000313" key="5">
    <source>
        <dbReference type="EMBL" id="AKV81011.1"/>
    </source>
</evidence>
<evidence type="ECO:0000313" key="4">
    <source>
        <dbReference type="EMBL" id="AKV78766.1"/>
    </source>
</evidence>
<gene>
    <name evidence="1" type="ORF">HA72_1254</name>
    <name evidence="2" type="ORF">MsedA_1273</name>
    <name evidence="3" type="ORF">MsedB_1275</name>
    <name evidence="4" type="ORF">MsedC_1273</name>
    <name evidence="5" type="ORF">MsedD_1274</name>
    <name evidence="6" type="ORF">MsedE_1277</name>
</gene>
<dbReference type="Proteomes" id="UP000056255">
    <property type="component" value="Chromosome"/>
</dbReference>
<evidence type="ECO:0000313" key="9">
    <source>
        <dbReference type="Proteomes" id="UP000061362"/>
    </source>
</evidence>
<dbReference type="SMR" id="A0A088E4M8"/>
<dbReference type="EMBL" id="CP012172">
    <property type="protein sequence ID" value="AKV74275.1"/>
    <property type="molecule type" value="Genomic_DNA"/>
</dbReference>
<name>A0A088E4M8_9CREN</name>
<dbReference type="Proteomes" id="UP000061362">
    <property type="component" value="Chromosome"/>
</dbReference>
<reference evidence="1 7" key="1">
    <citation type="journal article" date="2014" name="J. Bacteriol.">
        <title>Role of an Archaeal PitA Transporter in the Copper and Arsenic Resistance of Metallosphaera sedula, an Extreme Thermoacidophile.</title>
        <authorList>
            <person name="McCarthy S."/>
            <person name="Ai C."/>
            <person name="Wheaton G."/>
            <person name="Tevatia R."/>
            <person name="Eckrich V."/>
            <person name="Kelly R."/>
            <person name="Blum P."/>
        </authorList>
    </citation>
    <scope>NUCLEOTIDE SEQUENCE [LARGE SCALE GENOMIC DNA]</scope>
    <source>
        <strain evidence="1 7">CuR1</strain>
    </source>
</reference>
<dbReference type="Gene3D" id="3.30.530.20">
    <property type="match status" value="1"/>
</dbReference>
<evidence type="ECO:0000313" key="2">
    <source>
        <dbReference type="EMBL" id="AKV74275.1"/>
    </source>
</evidence>
<dbReference type="GeneID" id="91755751"/>
<evidence type="ECO:0008006" key="13">
    <source>
        <dbReference type="Google" id="ProtNLM"/>
    </source>
</evidence>
<sequence>MEITRSIKLDHEWEAVSTILSDPEFVIPRLFPPVKSITVNGSSFRGSGKYAMRDFEISGTVFKGTEIRYVFQVKSGGIGTGRLTFAPRDDELILKFEYEGVFKRVFSLTARDRWIGGFLEKLNEEIRLERIRRKI</sequence>
<dbReference type="Proteomes" id="UP000062475">
    <property type="component" value="Chromosome"/>
</dbReference>
<dbReference type="Proteomes" id="UP000029084">
    <property type="component" value="Chromosome"/>
</dbReference>
<dbReference type="InterPro" id="IPR021578">
    <property type="entry name" value="STK_08120-like"/>
</dbReference>